<dbReference type="CDD" id="cd08544">
    <property type="entry name" value="Reeler"/>
    <property type="match status" value="1"/>
</dbReference>
<sequence length="211" mass="24382">MIWLLILIVLPYIKIVTASLTENGGFSCMMKHSMRMNRAIHGRPQKTVPPFEFFFLDEDGRETRYYEPGKTYTVRLIGFIHYRGLLLQSRLTSDSGYLLGSLKGGRFLETSDWSTYSVRLQVCDRKVPDSDSVTHSDDSRKFITQVHWTSSKDVGAIQFMLTIAVEDEIYWERWRPRAGFILPISLRDKTITIPNEVFIDEKQAFKNAGSN</sequence>
<feature type="signal peptide" evidence="1">
    <location>
        <begin position="1"/>
        <end position="18"/>
    </location>
</feature>
<evidence type="ECO:0000313" key="3">
    <source>
        <dbReference type="EMBL" id="VDD93945.1"/>
    </source>
</evidence>
<dbReference type="WBParaSite" id="EVEC_0000925501-mRNA-1">
    <property type="protein sequence ID" value="EVEC_0000925501-mRNA-1"/>
    <property type="gene ID" value="EVEC_0000925501"/>
</dbReference>
<evidence type="ECO:0000313" key="4">
    <source>
        <dbReference type="Proteomes" id="UP000274131"/>
    </source>
</evidence>
<dbReference type="STRING" id="51028.A0A0N4VEX8"/>
<keyword evidence="1" id="KW-0732">Signal</keyword>
<feature type="domain" description="Reelin" evidence="2">
    <location>
        <begin position="41"/>
        <end position="171"/>
    </location>
</feature>
<dbReference type="Proteomes" id="UP000274131">
    <property type="component" value="Unassembled WGS sequence"/>
</dbReference>
<evidence type="ECO:0000313" key="5">
    <source>
        <dbReference type="WBParaSite" id="EVEC_0000925501-mRNA-1"/>
    </source>
</evidence>
<evidence type="ECO:0000259" key="2">
    <source>
        <dbReference type="Pfam" id="PF02014"/>
    </source>
</evidence>
<dbReference type="EMBL" id="UXUI01009560">
    <property type="protein sequence ID" value="VDD93945.1"/>
    <property type="molecule type" value="Genomic_DNA"/>
</dbReference>
<accession>A0A0N4VEX8</accession>
<keyword evidence="4" id="KW-1185">Reference proteome</keyword>
<reference evidence="5" key="1">
    <citation type="submission" date="2017-02" db="UniProtKB">
        <authorList>
            <consortium name="WormBaseParasite"/>
        </authorList>
    </citation>
    <scope>IDENTIFICATION</scope>
</reference>
<organism evidence="5">
    <name type="scientific">Enterobius vermicularis</name>
    <name type="common">Human pinworm</name>
    <dbReference type="NCBI Taxonomy" id="51028"/>
    <lineage>
        <taxon>Eukaryota</taxon>
        <taxon>Metazoa</taxon>
        <taxon>Ecdysozoa</taxon>
        <taxon>Nematoda</taxon>
        <taxon>Chromadorea</taxon>
        <taxon>Rhabditida</taxon>
        <taxon>Spirurina</taxon>
        <taxon>Oxyuridomorpha</taxon>
        <taxon>Oxyuroidea</taxon>
        <taxon>Oxyuridae</taxon>
        <taxon>Enterobius</taxon>
    </lineage>
</organism>
<evidence type="ECO:0000256" key="1">
    <source>
        <dbReference type="SAM" id="SignalP"/>
    </source>
</evidence>
<dbReference type="InterPro" id="IPR002861">
    <property type="entry name" value="Reeler_dom"/>
</dbReference>
<dbReference type="AlphaFoldDB" id="A0A0N4VEX8"/>
<proteinExistence type="predicted"/>
<protein>
    <submittedName>
        <fullName evidence="5">Reelin domain-containing protein</fullName>
    </submittedName>
</protein>
<gene>
    <name evidence="3" type="ORF">EVEC_LOCUS8696</name>
</gene>
<name>A0A0N4VEX8_ENTVE</name>
<dbReference type="Gene3D" id="2.60.40.4060">
    <property type="entry name" value="Reeler domain"/>
    <property type="match status" value="1"/>
</dbReference>
<dbReference type="InterPro" id="IPR042307">
    <property type="entry name" value="Reeler_sf"/>
</dbReference>
<feature type="chain" id="PRO_5043122869" evidence="1">
    <location>
        <begin position="19"/>
        <end position="211"/>
    </location>
</feature>
<dbReference type="OrthoDB" id="283575at2759"/>
<dbReference type="Pfam" id="PF02014">
    <property type="entry name" value="Reeler"/>
    <property type="match status" value="1"/>
</dbReference>
<reference evidence="3 4" key="2">
    <citation type="submission" date="2018-10" db="EMBL/GenBank/DDBJ databases">
        <authorList>
            <consortium name="Pathogen Informatics"/>
        </authorList>
    </citation>
    <scope>NUCLEOTIDE SEQUENCE [LARGE SCALE GENOMIC DNA]</scope>
</reference>